<protein>
    <recommendedName>
        <fullName evidence="4">Transmembrane protein 135 N-terminal domain-containing protein</fullName>
    </recommendedName>
</protein>
<keyword evidence="3" id="KW-1185">Reference proteome</keyword>
<feature type="transmembrane region" description="Helical" evidence="1">
    <location>
        <begin position="20"/>
        <end position="42"/>
    </location>
</feature>
<evidence type="ECO:0008006" key="4">
    <source>
        <dbReference type="Google" id="ProtNLM"/>
    </source>
</evidence>
<organism evidence="2 3">
    <name type="scientific">Tilletiopsis washingtonensis</name>
    <dbReference type="NCBI Taxonomy" id="58919"/>
    <lineage>
        <taxon>Eukaryota</taxon>
        <taxon>Fungi</taxon>
        <taxon>Dikarya</taxon>
        <taxon>Basidiomycota</taxon>
        <taxon>Ustilaginomycotina</taxon>
        <taxon>Exobasidiomycetes</taxon>
        <taxon>Entylomatales</taxon>
        <taxon>Entylomatales incertae sedis</taxon>
        <taxon>Tilletiopsis</taxon>
    </lineage>
</organism>
<dbReference type="OrthoDB" id="291792at2759"/>
<feature type="transmembrane region" description="Helical" evidence="1">
    <location>
        <begin position="387"/>
        <end position="406"/>
    </location>
</feature>
<dbReference type="GeneID" id="37267917"/>
<dbReference type="InterPro" id="IPR026749">
    <property type="entry name" value="Tmem135"/>
</dbReference>
<name>A0A316Z5G2_9BASI</name>
<dbReference type="Proteomes" id="UP000245946">
    <property type="component" value="Unassembled WGS sequence"/>
</dbReference>
<dbReference type="RefSeq" id="XP_025595734.1">
    <property type="nucleotide sequence ID" value="XM_025740371.1"/>
</dbReference>
<dbReference type="AlphaFoldDB" id="A0A316Z5G2"/>
<sequence>MKPDAAWLDDARLPLTSRTATRAFVLGYLLNAAFDAVLPAVLRKISPRDALRRIFSSASSFRAGSALFFYAALYRTILQLLSQLKLARSAPRDSGTKAQTHRARLQARLYRFLRSPLLAPFVAASLSTPALLLLPANPFPRQMLAIDFASKAAAAAYQESRRSGSRITSWVPAWCDSALLYCVSNAQLLYAYLLYPEAFPAGSAADDRPLQRSSAYLPPRPHDLPASIEWPSGRQVLDGVGELTIARPTAAPYPSFVSPVLSSLQGKPPPASPYASLNTVLDYAPAHPAHSRLLCAVLHPREPSCTRNFLGFFKKEWLTSAKFVAAWMAALQLLSWRKVVKDPETALFKFGMAVVQGATVISGGIGTAWALICVFQHWLPRTLLPRGRFFLNGFIAGLTIYLVPAARRHQLGMYVGRMSAKSTWQILEKEKRVRPVPHGEALLLAAALATMAAMYEARPEALTGYLRLATSKLVGPRQGAPTVAAAAVTAEKEKAA</sequence>
<evidence type="ECO:0000256" key="1">
    <source>
        <dbReference type="SAM" id="Phobius"/>
    </source>
</evidence>
<dbReference type="PANTHER" id="PTHR12459:SF19">
    <property type="entry name" value="TRANSMEMBRANE PROTEIN 135 N-TERMINAL DOMAIN-CONTAINING PROTEIN"/>
    <property type="match status" value="1"/>
</dbReference>
<reference evidence="2 3" key="1">
    <citation type="journal article" date="2018" name="Mol. Biol. Evol.">
        <title>Broad Genomic Sampling Reveals a Smut Pathogenic Ancestry of the Fungal Clade Ustilaginomycotina.</title>
        <authorList>
            <person name="Kijpornyongpan T."/>
            <person name="Mondo S.J."/>
            <person name="Barry K."/>
            <person name="Sandor L."/>
            <person name="Lee J."/>
            <person name="Lipzen A."/>
            <person name="Pangilinan J."/>
            <person name="LaButti K."/>
            <person name="Hainaut M."/>
            <person name="Henrissat B."/>
            <person name="Grigoriev I.V."/>
            <person name="Spatafora J.W."/>
            <person name="Aime M.C."/>
        </authorList>
    </citation>
    <scope>NUCLEOTIDE SEQUENCE [LARGE SCALE GENOMIC DNA]</scope>
    <source>
        <strain evidence="2 3">MCA 4186</strain>
    </source>
</reference>
<proteinExistence type="predicted"/>
<feature type="transmembrane region" description="Helical" evidence="1">
    <location>
        <begin position="117"/>
        <end position="134"/>
    </location>
</feature>
<accession>A0A316Z5G2</accession>
<dbReference type="EMBL" id="KZ819304">
    <property type="protein sequence ID" value="PWN95455.1"/>
    <property type="molecule type" value="Genomic_DNA"/>
</dbReference>
<dbReference type="PANTHER" id="PTHR12459">
    <property type="entry name" value="TRANSMEMBRANE PROTEIN 135-RELATED"/>
    <property type="match status" value="1"/>
</dbReference>
<keyword evidence="1" id="KW-0812">Transmembrane</keyword>
<keyword evidence="1" id="KW-0472">Membrane</keyword>
<evidence type="ECO:0000313" key="2">
    <source>
        <dbReference type="EMBL" id="PWN95455.1"/>
    </source>
</evidence>
<evidence type="ECO:0000313" key="3">
    <source>
        <dbReference type="Proteomes" id="UP000245946"/>
    </source>
</evidence>
<gene>
    <name evidence="2" type="ORF">FA09DRAFT_301580</name>
</gene>
<keyword evidence="1" id="KW-1133">Transmembrane helix</keyword>
<feature type="transmembrane region" description="Helical" evidence="1">
    <location>
        <begin position="354"/>
        <end position="375"/>
    </location>
</feature>